<dbReference type="InterPro" id="IPR008972">
    <property type="entry name" value="Cupredoxin"/>
</dbReference>
<evidence type="ECO:0000256" key="2">
    <source>
        <dbReference type="ARBA" id="ARBA00022723"/>
    </source>
</evidence>
<dbReference type="PANTHER" id="PTHR42838">
    <property type="entry name" value="CYTOCHROME C OXIDASE SUBUNIT II"/>
    <property type="match status" value="1"/>
</dbReference>
<dbReference type="InterPro" id="IPR051403">
    <property type="entry name" value="NosZ/Cyto_c_oxidase_sub2"/>
</dbReference>
<sequence>MEQTEPTNNKQNIWIIGAVVAVVLIGGGYFLTKGTSTPSTNQTVTPSPRTGGVQITSQPTTTPSQNSTSSEIKEFTMTAKKFDFTPSTITVSEGDSVKLTITSEDVTHGFAIDELGIKEDIEPSKPTVVEFVANKKGSFRFYCSNFCGQGHKEMEGQLIVE</sequence>
<dbReference type="GO" id="GO:0005507">
    <property type="term" value="F:copper ion binding"/>
    <property type="evidence" value="ECO:0007669"/>
    <property type="project" value="InterPro"/>
</dbReference>
<dbReference type="PROSITE" id="PS50857">
    <property type="entry name" value="COX2_CUA"/>
    <property type="match status" value="1"/>
</dbReference>
<dbReference type="AlphaFoldDB" id="A0A0G1RTU2"/>
<keyword evidence="5" id="KW-0812">Transmembrane</keyword>
<evidence type="ECO:0000256" key="4">
    <source>
        <dbReference type="SAM" id="MobiDB-lite"/>
    </source>
</evidence>
<feature type="region of interest" description="Disordered" evidence="4">
    <location>
        <begin position="35"/>
        <end position="69"/>
    </location>
</feature>
<feature type="compositionally biased region" description="Low complexity" evidence="4">
    <location>
        <begin position="56"/>
        <end position="69"/>
    </location>
</feature>
<evidence type="ECO:0000256" key="3">
    <source>
        <dbReference type="ARBA" id="ARBA00023008"/>
    </source>
</evidence>
<keyword evidence="5" id="KW-1133">Transmembrane helix</keyword>
<name>A0A0G1RTU2_9BACT</name>
<dbReference type="Gene3D" id="2.60.40.420">
    <property type="entry name" value="Cupredoxins - blue copper proteins"/>
    <property type="match status" value="1"/>
</dbReference>
<dbReference type="GO" id="GO:0004129">
    <property type="term" value="F:cytochrome-c oxidase activity"/>
    <property type="evidence" value="ECO:0007669"/>
    <property type="project" value="InterPro"/>
</dbReference>
<feature type="domain" description="Cytochrome oxidase subunit II copper A binding" evidence="6">
    <location>
        <begin position="63"/>
        <end position="161"/>
    </location>
</feature>
<dbReference type="GO" id="GO:0016020">
    <property type="term" value="C:membrane"/>
    <property type="evidence" value="ECO:0007669"/>
    <property type="project" value="InterPro"/>
</dbReference>
<comment type="caution">
    <text evidence="7">The sequence shown here is derived from an EMBL/GenBank/DDBJ whole genome shotgun (WGS) entry which is preliminary data.</text>
</comment>
<dbReference type="EMBL" id="LCNT01000009">
    <property type="protein sequence ID" value="KKU60567.1"/>
    <property type="molecule type" value="Genomic_DNA"/>
</dbReference>
<evidence type="ECO:0000256" key="1">
    <source>
        <dbReference type="ARBA" id="ARBA00004196"/>
    </source>
</evidence>
<keyword evidence="5" id="KW-0472">Membrane</keyword>
<evidence type="ECO:0000313" key="7">
    <source>
        <dbReference type="EMBL" id="KKU60567.1"/>
    </source>
</evidence>
<dbReference type="PANTHER" id="PTHR42838:SF2">
    <property type="entry name" value="NITROUS-OXIDE REDUCTASE"/>
    <property type="match status" value="1"/>
</dbReference>
<comment type="subcellular location">
    <subcellularLocation>
        <location evidence="1">Cell envelope</location>
    </subcellularLocation>
</comment>
<dbReference type="Proteomes" id="UP000033860">
    <property type="component" value="Unassembled WGS sequence"/>
</dbReference>
<dbReference type="SUPFAM" id="SSF49503">
    <property type="entry name" value="Cupredoxins"/>
    <property type="match status" value="1"/>
</dbReference>
<keyword evidence="2" id="KW-0479">Metal-binding</keyword>
<dbReference type="InterPro" id="IPR002429">
    <property type="entry name" value="CcO_II-like_C"/>
</dbReference>
<protein>
    <submittedName>
        <fullName evidence="7">Cytochrome c oxidase subunit II</fullName>
    </submittedName>
</protein>
<proteinExistence type="predicted"/>
<dbReference type="GO" id="GO:0030313">
    <property type="term" value="C:cell envelope"/>
    <property type="evidence" value="ECO:0007669"/>
    <property type="project" value="UniProtKB-SubCell"/>
</dbReference>
<keyword evidence="3" id="KW-0186">Copper</keyword>
<accession>A0A0G1RTU2</accession>
<feature type="compositionally biased region" description="Polar residues" evidence="4">
    <location>
        <begin position="35"/>
        <end position="48"/>
    </location>
</feature>
<evidence type="ECO:0000313" key="8">
    <source>
        <dbReference type="Proteomes" id="UP000033860"/>
    </source>
</evidence>
<evidence type="ECO:0000256" key="5">
    <source>
        <dbReference type="SAM" id="Phobius"/>
    </source>
</evidence>
<gene>
    <name evidence="7" type="ORF">UX85_C0009G0020</name>
</gene>
<evidence type="ECO:0000259" key="6">
    <source>
        <dbReference type="PROSITE" id="PS50857"/>
    </source>
</evidence>
<organism evidence="7 8">
    <name type="scientific">Candidatus Beckwithbacteria bacterium GW2011_GWB1_47_15</name>
    <dbReference type="NCBI Taxonomy" id="1618371"/>
    <lineage>
        <taxon>Bacteria</taxon>
        <taxon>Candidatus Beckwithiibacteriota</taxon>
    </lineage>
</organism>
<dbReference type="InterPro" id="IPR028096">
    <property type="entry name" value="EfeO_Cupredoxin"/>
</dbReference>
<dbReference type="PROSITE" id="PS00078">
    <property type="entry name" value="COX2"/>
    <property type="match status" value="1"/>
</dbReference>
<dbReference type="InterPro" id="IPR001505">
    <property type="entry name" value="Copper_CuA"/>
</dbReference>
<dbReference type="Pfam" id="PF13473">
    <property type="entry name" value="Cupredoxin_1"/>
    <property type="match status" value="1"/>
</dbReference>
<reference evidence="7 8" key="1">
    <citation type="journal article" date="2015" name="Nature">
        <title>rRNA introns, odd ribosomes, and small enigmatic genomes across a large radiation of phyla.</title>
        <authorList>
            <person name="Brown C.T."/>
            <person name="Hug L.A."/>
            <person name="Thomas B.C."/>
            <person name="Sharon I."/>
            <person name="Castelle C.J."/>
            <person name="Singh A."/>
            <person name="Wilkins M.J."/>
            <person name="Williams K.H."/>
            <person name="Banfield J.F."/>
        </authorList>
    </citation>
    <scope>NUCLEOTIDE SEQUENCE [LARGE SCALE GENOMIC DNA]</scope>
</reference>
<feature type="transmembrane region" description="Helical" evidence="5">
    <location>
        <begin position="12"/>
        <end position="31"/>
    </location>
</feature>